<name>I4B682_TURPD</name>
<keyword evidence="1" id="KW-0472">Membrane</keyword>
<evidence type="ECO:0000313" key="2">
    <source>
        <dbReference type="EMBL" id="AFM12789.1"/>
    </source>
</evidence>
<dbReference type="Proteomes" id="UP000006048">
    <property type="component" value="Chromosome"/>
</dbReference>
<dbReference type="RefSeq" id="WP_014803295.1">
    <property type="nucleotide sequence ID" value="NC_018020.1"/>
</dbReference>
<dbReference type="AlphaFoldDB" id="I4B682"/>
<keyword evidence="3" id="KW-1185">Reference proteome</keyword>
<evidence type="ECO:0000313" key="3">
    <source>
        <dbReference type="Proteomes" id="UP000006048"/>
    </source>
</evidence>
<protein>
    <submittedName>
        <fullName evidence="2">Uncharacterized protein</fullName>
    </submittedName>
</protein>
<sequence>MATNKFEAAKENSWPLLKNCLIIFAIASIPGLAGGYIFLSHRSFWQQAEATKAK</sequence>
<dbReference type="STRING" id="869212.Turpa_2143"/>
<evidence type="ECO:0000256" key="1">
    <source>
        <dbReference type="SAM" id="Phobius"/>
    </source>
</evidence>
<keyword evidence="1" id="KW-1133">Transmembrane helix</keyword>
<proteinExistence type="predicted"/>
<dbReference type="EMBL" id="CP002959">
    <property type="protein sequence ID" value="AFM12789.1"/>
    <property type="molecule type" value="Genomic_DNA"/>
</dbReference>
<accession>I4B682</accession>
<keyword evidence="1" id="KW-0812">Transmembrane</keyword>
<gene>
    <name evidence="2" type="ordered locus">Turpa_2143</name>
</gene>
<feature type="transmembrane region" description="Helical" evidence="1">
    <location>
        <begin position="16"/>
        <end position="39"/>
    </location>
</feature>
<dbReference type="KEGG" id="tpx:Turpa_2143"/>
<reference evidence="2 3" key="1">
    <citation type="submission" date="2012-06" db="EMBL/GenBank/DDBJ databases">
        <title>The complete chromosome of genome of Turneriella parva DSM 21527.</title>
        <authorList>
            <consortium name="US DOE Joint Genome Institute (JGI-PGF)"/>
            <person name="Lucas S."/>
            <person name="Han J."/>
            <person name="Lapidus A."/>
            <person name="Bruce D."/>
            <person name="Goodwin L."/>
            <person name="Pitluck S."/>
            <person name="Peters L."/>
            <person name="Kyrpides N."/>
            <person name="Mavromatis K."/>
            <person name="Ivanova N."/>
            <person name="Mikhailova N."/>
            <person name="Chertkov O."/>
            <person name="Detter J.C."/>
            <person name="Tapia R."/>
            <person name="Han C."/>
            <person name="Land M."/>
            <person name="Hauser L."/>
            <person name="Markowitz V."/>
            <person name="Cheng J.-F."/>
            <person name="Hugenholtz P."/>
            <person name="Woyke T."/>
            <person name="Wu D."/>
            <person name="Gronow S."/>
            <person name="Wellnitz S."/>
            <person name="Brambilla E."/>
            <person name="Klenk H.-P."/>
            <person name="Eisen J.A."/>
        </authorList>
    </citation>
    <scope>NUCLEOTIDE SEQUENCE [LARGE SCALE GENOMIC DNA]</scope>
    <source>
        <strain evidence="3">ATCC BAA-1111 / DSM 21527 / NCTC 11395 / H</strain>
    </source>
</reference>
<organism evidence="2 3">
    <name type="scientific">Turneriella parva (strain ATCC BAA-1111 / DSM 21527 / NCTC 11395 / H)</name>
    <name type="common">Leptospira parva</name>
    <dbReference type="NCBI Taxonomy" id="869212"/>
    <lineage>
        <taxon>Bacteria</taxon>
        <taxon>Pseudomonadati</taxon>
        <taxon>Spirochaetota</taxon>
        <taxon>Spirochaetia</taxon>
        <taxon>Leptospirales</taxon>
        <taxon>Leptospiraceae</taxon>
        <taxon>Turneriella</taxon>
    </lineage>
</organism>
<dbReference type="HOGENOM" id="CLU_3049132_0_0_12"/>